<dbReference type="FunFam" id="1.10.520.10:FF:000002">
    <property type="entry name" value="Catalase-peroxidase"/>
    <property type="match status" value="1"/>
</dbReference>
<dbReference type="GO" id="GO:0020037">
    <property type="term" value="F:heme binding"/>
    <property type="evidence" value="ECO:0007669"/>
    <property type="project" value="InterPro"/>
</dbReference>
<dbReference type="InterPro" id="IPR000763">
    <property type="entry name" value="Catalase_peroxidase"/>
</dbReference>
<dbReference type="GO" id="GO:0046872">
    <property type="term" value="F:metal ion binding"/>
    <property type="evidence" value="ECO:0007669"/>
    <property type="project" value="UniProtKB-KW"/>
</dbReference>
<evidence type="ECO:0000256" key="10">
    <source>
        <dbReference type="RuleBase" id="RU003451"/>
    </source>
</evidence>
<accession>A0A545VYB1</accession>
<feature type="site" description="Transition state stabilizer" evidence="9">
    <location>
        <position position="141"/>
    </location>
</feature>
<protein>
    <recommendedName>
        <fullName evidence="9 10">Catalase-peroxidase</fullName>
        <shortName evidence="9">CP</shortName>
        <ecNumber evidence="9 10">1.11.1.21</ecNumber>
    </recommendedName>
    <alternativeName>
        <fullName evidence="9">Peroxidase/catalase</fullName>
    </alternativeName>
</protein>
<keyword evidence="1 9" id="KW-0575">Peroxidase</keyword>
<dbReference type="PROSITE" id="PS00435">
    <property type="entry name" value="PEROXIDASE_1"/>
    <property type="match status" value="1"/>
</dbReference>
<dbReference type="Gene3D" id="1.10.420.10">
    <property type="entry name" value="Peroxidase, domain 2"/>
    <property type="match status" value="2"/>
</dbReference>
<evidence type="ECO:0000313" key="12">
    <source>
        <dbReference type="EMBL" id="TQV94851.1"/>
    </source>
</evidence>
<feature type="signal peptide" evidence="9 10">
    <location>
        <begin position="1"/>
        <end position="20"/>
    </location>
</feature>
<feature type="domain" description="Plant heme peroxidase family profile" evidence="11">
    <location>
        <begin position="517"/>
        <end position="806"/>
    </location>
</feature>
<dbReference type="FunFam" id="1.10.420.10:FF:000004">
    <property type="entry name" value="Catalase-peroxidase"/>
    <property type="match status" value="1"/>
</dbReference>
<dbReference type="GO" id="GO:0070301">
    <property type="term" value="P:cellular response to hydrogen peroxide"/>
    <property type="evidence" value="ECO:0007669"/>
    <property type="project" value="TreeGrafter"/>
</dbReference>
<comment type="subcellular location">
    <subcellularLocation>
        <location evidence="9">Secreted</location>
    </subcellularLocation>
</comment>
<evidence type="ECO:0000256" key="2">
    <source>
        <dbReference type="ARBA" id="ARBA00022617"/>
    </source>
</evidence>
<keyword evidence="5 9" id="KW-0408">Iron</keyword>
<feature type="cross-link" description="Tryptophyl-tyrosyl-methioninium (Tyr-Met) (with Trp-144)" evidence="9">
    <location>
        <begin position="279"/>
        <end position="305"/>
    </location>
</feature>
<organism evidence="12 13">
    <name type="scientific">Cordyceps javanica</name>
    <dbReference type="NCBI Taxonomy" id="43265"/>
    <lineage>
        <taxon>Eukaryota</taxon>
        <taxon>Fungi</taxon>
        <taxon>Dikarya</taxon>
        <taxon>Ascomycota</taxon>
        <taxon>Pezizomycotina</taxon>
        <taxon>Sordariomycetes</taxon>
        <taxon>Hypocreomycetidae</taxon>
        <taxon>Hypocreales</taxon>
        <taxon>Cordycipitaceae</taxon>
        <taxon>Cordyceps</taxon>
    </lineage>
</organism>
<dbReference type="PANTHER" id="PTHR30555">
    <property type="entry name" value="HYDROPEROXIDASE I, BIFUNCTIONAL CATALASE-PEROXIDASE"/>
    <property type="match status" value="1"/>
</dbReference>
<feature type="binding site" description="axial binding residue" evidence="9">
    <location>
        <position position="320"/>
    </location>
    <ligand>
        <name>heme</name>
        <dbReference type="ChEBI" id="CHEBI:30413"/>
    </ligand>
    <ligandPart>
        <name>Fe</name>
        <dbReference type="ChEBI" id="CHEBI:18248"/>
    </ligandPart>
</feature>
<dbReference type="PROSITE" id="PS00436">
    <property type="entry name" value="PEROXIDASE_2"/>
    <property type="match status" value="1"/>
</dbReference>
<keyword evidence="13" id="KW-1185">Reference proteome</keyword>
<dbReference type="NCBIfam" id="NF011635">
    <property type="entry name" value="PRK15061.1"/>
    <property type="match status" value="1"/>
</dbReference>
<evidence type="ECO:0000256" key="3">
    <source>
        <dbReference type="ARBA" id="ARBA00022723"/>
    </source>
</evidence>
<dbReference type="Gene3D" id="1.10.520.10">
    <property type="match status" value="2"/>
</dbReference>
<keyword evidence="9 10" id="KW-0732">Signal</keyword>
<comment type="function">
    <text evidence="9">Bifunctional enzyme with both catalase and broad-spectrum peroxidase activity. Confers resistance to H(2)O(2) in hyphae. May play an antioxidative role in fungal defense against the host-produced H(2)O(2) (oxidative burst) at the early stage of plant infection.</text>
</comment>
<dbReference type="GO" id="GO:0042744">
    <property type="term" value="P:hydrogen peroxide catabolic process"/>
    <property type="evidence" value="ECO:0007669"/>
    <property type="project" value="UniProtKB-KW"/>
</dbReference>
<gene>
    <name evidence="9" type="primary">katG</name>
    <name evidence="12" type="ORF">IF1G_06862</name>
</gene>
<dbReference type="STRING" id="43265.A0A545VYB1"/>
<dbReference type="HAMAP" id="MF_01961">
    <property type="entry name" value="Catal_peroxid"/>
    <property type="match status" value="1"/>
</dbReference>
<dbReference type="InterPro" id="IPR019794">
    <property type="entry name" value="Peroxidases_AS"/>
</dbReference>
<dbReference type="PRINTS" id="PR00460">
    <property type="entry name" value="BPEROXIDASE"/>
</dbReference>
<evidence type="ECO:0000313" key="13">
    <source>
        <dbReference type="Proteomes" id="UP000315783"/>
    </source>
</evidence>
<dbReference type="GO" id="GO:0005576">
    <property type="term" value="C:extracellular region"/>
    <property type="evidence" value="ECO:0007669"/>
    <property type="project" value="UniProtKB-SubCell"/>
</dbReference>
<dbReference type="OrthoDB" id="407695at2759"/>
<dbReference type="PRINTS" id="PR00458">
    <property type="entry name" value="PEROXIDASE"/>
</dbReference>
<evidence type="ECO:0000256" key="7">
    <source>
        <dbReference type="ARBA" id="ARBA00049145"/>
    </source>
</evidence>
<comment type="subunit">
    <text evidence="9">Homodimer; disulfide-linked.</text>
</comment>
<evidence type="ECO:0000256" key="4">
    <source>
        <dbReference type="ARBA" id="ARBA00023002"/>
    </source>
</evidence>
<dbReference type="GO" id="GO:0004096">
    <property type="term" value="F:catalase activity"/>
    <property type="evidence" value="ECO:0007669"/>
    <property type="project" value="UniProtKB-UniRule"/>
</dbReference>
<dbReference type="PROSITE" id="PS50873">
    <property type="entry name" value="PEROXIDASE_4"/>
    <property type="match status" value="2"/>
</dbReference>
<comment type="caution">
    <text evidence="9">Lacks conserved residue(s) required for the propagation of feature annotation.</text>
</comment>
<feature type="chain" id="PRO_5022260308" description="Catalase-peroxidase" evidence="9 10">
    <location>
        <begin position="21"/>
        <end position="818"/>
    </location>
</feature>
<dbReference type="EC" id="1.11.1.21" evidence="9 10"/>
<keyword evidence="2 9" id="KW-0349">Heme</keyword>
<comment type="caution">
    <text evidence="12">The sequence shown here is derived from an EMBL/GenBank/DDBJ whole genome shotgun (WGS) entry which is preliminary data.</text>
</comment>
<sequence precursor="true">MPSPNLLVLAVSALLPLATAMSCPYAQGHQPRAPAPILHPEAIIEGRGAGAEGSGFGRCPRKSKVAGGGSRSTDFWPCELNLAVLRQNADKADPLDADFDYAAAFAKVDVAQLKKDLTKLQTDSQKFWPADFGNYGPFWIRLSWHSAGTYRMIDGRGGAGMGQQRFAPLNSWPDNGSLDKARRLLWPIKKKYGSSLSWADLFVYAGNVAMENMGFPTYGFAFGRVDTWQSDEGIYWGSEQEFFPSLKSSADRYNGSTDINDRADKLESPLGAAHLGLIYVNPEGPDGNPDPTASAKDIRMTFGRMGMNDEETVALVAGGHAFGKTHGAVSGDNIGPEPNAAPLEQQGLGWKNSFGSGVGNNSHTSGLEVIWSRTPTKWANDFLFSLMNNNWTLVTSPAGAKQWEATNANASVPDAFDPQKAHKPTMLTSDLALRYDPIYNNISQTFLRDFGYFTEKFSLAWYKLLHRDMGPLVRYLGPEVPDKAPLIWQDPLPAASEHAIGDDDVTQLKKDILSAPGLNISNLVTTAWGSASTFRISDKRGGANGARIALKPQNGFAANNPDRLKTVLDALRQVMENFNSKDKSKQVSLADLIVLGGTAAVEKAATDAGLDVTVPFTPGRVDATQDQTDETAFAYLEPQADGFRNYGKGTTRSLTEELLVDRANLLDLSPPELTVLVGGLRALDANFDGSKHGIFTDNPGTLTNDYFVHLLDVANVWTPVADSNEELYESHDIESGEAKYTATRADLIFGSHPELRAVAEVYASDDAKQKFANDFVRAWTKVMELDRYDIKGRKQNNAQSFLSGMVVGTLLKGSGVKP</sequence>
<dbReference type="EMBL" id="SPUK01000009">
    <property type="protein sequence ID" value="TQV94851.1"/>
    <property type="molecule type" value="Genomic_DNA"/>
</dbReference>
<proteinExistence type="inferred from homology"/>
<dbReference type="NCBIfam" id="TIGR00198">
    <property type="entry name" value="cat_per_HPI"/>
    <property type="match status" value="1"/>
</dbReference>
<keyword evidence="4 9" id="KW-0560">Oxidoreductase</keyword>
<dbReference type="InterPro" id="IPR002016">
    <property type="entry name" value="Haem_peroxidase"/>
</dbReference>
<dbReference type="Proteomes" id="UP000315783">
    <property type="component" value="Unassembled WGS sequence"/>
</dbReference>
<dbReference type="InterPro" id="IPR019793">
    <property type="entry name" value="Peroxidases_heam-ligand_BS"/>
</dbReference>
<keyword evidence="6 9" id="KW-0376">Hydrogen peroxide</keyword>
<comment type="catalytic activity">
    <reaction evidence="8 9 10">
        <text>H2O2 + AH2 = A + 2 H2O</text>
        <dbReference type="Rhea" id="RHEA:30275"/>
        <dbReference type="ChEBI" id="CHEBI:13193"/>
        <dbReference type="ChEBI" id="CHEBI:15377"/>
        <dbReference type="ChEBI" id="CHEBI:16240"/>
        <dbReference type="ChEBI" id="CHEBI:17499"/>
        <dbReference type="EC" id="1.11.1.21"/>
    </reaction>
</comment>
<dbReference type="GO" id="GO:0005829">
    <property type="term" value="C:cytosol"/>
    <property type="evidence" value="ECO:0007669"/>
    <property type="project" value="TreeGrafter"/>
</dbReference>
<comment type="catalytic activity">
    <reaction evidence="7 9 10">
        <text>2 H2O2 = O2 + 2 H2O</text>
        <dbReference type="Rhea" id="RHEA:20309"/>
        <dbReference type="ChEBI" id="CHEBI:15377"/>
        <dbReference type="ChEBI" id="CHEBI:15379"/>
        <dbReference type="ChEBI" id="CHEBI:16240"/>
        <dbReference type="EC" id="1.11.1.21"/>
    </reaction>
</comment>
<evidence type="ECO:0000256" key="6">
    <source>
        <dbReference type="ARBA" id="ARBA00023324"/>
    </source>
</evidence>
<feature type="active site" description="Proton acceptor" evidence="9">
    <location>
        <position position="145"/>
    </location>
</feature>
<dbReference type="InterPro" id="IPR010255">
    <property type="entry name" value="Haem_peroxidase_sf"/>
</dbReference>
<name>A0A545VYB1_9HYPO</name>
<feature type="domain" description="Plant heme peroxidase family profile" evidence="11">
    <location>
        <begin position="152"/>
        <end position="464"/>
    </location>
</feature>
<evidence type="ECO:0000256" key="8">
    <source>
        <dbReference type="ARBA" id="ARBA00051651"/>
    </source>
</evidence>
<evidence type="ECO:0000259" key="11">
    <source>
        <dbReference type="PROSITE" id="PS50873"/>
    </source>
</evidence>
<keyword evidence="3 9" id="KW-0479">Metal-binding</keyword>
<reference evidence="12 13" key="1">
    <citation type="journal article" date="2019" name="Appl. Microbiol. Biotechnol.">
        <title>Genome sequence of Isaria javanica and comparative genome analysis insights into family S53 peptidase evolution in fungal entomopathogens.</title>
        <authorList>
            <person name="Lin R."/>
            <person name="Zhang X."/>
            <person name="Xin B."/>
            <person name="Zou M."/>
            <person name="Gao Y."/>
            <person name="Qin F."/>
            <person name="Hu Q."/>
            <person name="Xie B."/>
            <person name="Cheng X."/>
        </authorList>
    </citation>
    <scope>NUCLEOTIDE SEQUENCE [LARGE SCALE GENOMIC DNA]</scope>
    <source>
        <strain evidence="12 13">IJ1G</strain>
    </source>
</reference>
<evidence type="ECO:0000256" key="1">
    <source>
        <dbReference type="ARBA" id="ARBA00022559"/>
    </source>
</evidence>
<keyword evidence="9" id="KW-0964">Secreted</keyword>
<dbReference type="CDD" id="cd08200">
    <property type="entry name" value="catalase_peroxidase_2"/>
    <property type="match status" value="1"/>
</dbReference>
<comment type="similarity">
    <text evidence="9 10">Belongs to the peroxidase family. Peroxidase/catalase subfamily.</text>
</comment>
<evidence type="ECO:0000256" key="5">
    <source>
        <dbReference type="ARBA" id="ARBA00023004"/>
    </source>
</evidence>
<comment type="PTM">
    <text evidence="9">Formation of the three residue Trp-Tyr-Met cross-link is important for the catalase, but not the peroxidase activity of the enzyme.</text>
</comment>
<evidence type="ECO:0000256" key="9">
    <source>
        <dbReference type="HAMAP-Rule" id="MF_03108"/>
    </source>
</evidence>
<comment type="cofactor">
    <cofactor evidence="9">
        <name>heme b</name>
        <dbReference type="ChEBI" id="CHEBI:60344"/>
    </cofactor>
    <text evidence="9">Binds 1 heme b (iron(II)-protoporphyrin IX) group per monomer.</text>
</comment>
<dbReference type="SUPFAM" id="SSF48113">
    <property type="entry name" value="Heme-dependent peroxidases"/>
    <property type="match status" value="2"/>
</dbReference>
<keyword evidence="9" id="KW-1015">Disulfide bond</keyword>
<dbReference type="Pfam" id="PF00141">
    <property type="entry name" value="peroxidase"/>
    <property type="match status" value="2"/>
</dbReference>
<dbReference type="AlphaFoldDB" id="A0A545VYB1"/>
<dbReference type="PANTHER" id="PTHR30555:SF0">
    <property type="entry name" value="CATALASE-PEROXIDASE"/>
    <property type="match status" value="1"/>
</dbReference>